<sequence length="414" mass="46895">MFRHTLDNTLKLLGITDTNIQVFGTREEFHGRGSGRKKYLVIQAELTYTLRRCPSCGYNTLHPNGHKLTHVHIAGPMDRPVILELNKQRWRCSNCHSTCTATTPVVSTNHTIGHGLATHVLKLASKSLPAKTIASLTGISTNSVQRILTANIHPHASRRLPINLCFDEFRSTHGAMSFICIDADTHKSVKVLSDRLNRTIKQFFLSQYSTAERAAVQRVIMDMNASYQAFVHELFPNAELIIDRFHIIQLMGRTMDTIRTQCLKQLDKHSREYKVLKSLWRLFHKANPDAQKSRCLFGLNEYSTEQNAIDIGTDTFPAFKTAYETYIDLHDALMGRHADELKNIITNYQPNGTPLDTAMHTLRKNLNGVINAAQSSYSNGPIEGINRKIKELKRACYGFSNQANMFTHVYQLIA</sequence>
<dbReference type="RefSeq" id="WP_152261202.1">
    <property type="nucleotide sequence ID" value="NZ_CP045143.1"/>
</dbReference>
<evidence type="ECO:0000259" key="1">
    <source>
        <dbReference type="Pfam" id="PF01610"/>
    </source>
</evidence>
<proteinExistence type="predicted"/>
<dbReference type="PANTHER" id="PTHR33498">
    <property type="entry name" value="TRANSPOSASE FOR INSERTION SEQUENCE ELEMENT IS1557"/>
    <property type="match status" value="1"/>
</dbReference>
<evidence type="ECO:0000259" key="2">
    <source>
        <dbReference type="Pfam" id="PF14690"/>
    </source>
</evidence>
<dbReference type="Pfam" id="PF14690">
    <property type="entry name" value="Zn_ribbon_ISL3"/>
    <property type="match status" value="1"/>
</dbReference>
<feature type="domain" description="Transposase IS204/IS1001/IS1096/IS1165 DDE" evidence="1">
    <location>
        <begin position="164"/>
        <end position="407"/>
    </location>
</feature>
<name>A0A5P8M6U5_9LACO</name>
<feature type="domain" description="Transposase IS204/IS1001/IS1096/IS1165 zinc-finger" evidence="2">
    <location>
        <begin position="51"/>
        <end position="95"/>
    </location>
</feature>
<evidence type="ECO:0000313" key="4">
    <source>
        <dbReference type="Proteomes" id="UP000326779"/>
    </source>
</evidence>
<gene>
    <name evidence="3" type="ORF">D1010_12970</name>
</gene>
<dbReference type="AlphaFoldDB" id="A0A5P8M6U5"/>
<dbReference type="InterPro" id="IPR047951">
    <property type="entry name" value="Transpos_ISL3"/>
</dbReference>
<dbReference type="InterPro" id="IPR029261">
    <property type="entry name" value="Transposase_Znf"/>
</dbReference>
<dbReference type="PANTHER" id="PTHR33498:SF1">
    <property type="entry name" value="TRANSPOSASE FOR INSERTION SEQUENCE ELEMENT IS1557"/>
    <property type="match status" value="1"/>
</dbReference>
<dbReference type="Pfam" id="PF01610">
    <property type="entry name" value="DDE_Tnp_ISL3"/>
    <property type="match status" value="1"/>
</dbReference>
<dbReference type="Proteomes" id="UP000326779">
    <property type="component" value="Chromosome"/>
</dbReference>
<dbReference type="NCBIfam" id="NF033550">
    <property type="entry name" value="transpos_ISL3"/>
    <property type="match status" value="1"/>
</dbReference>
<dbReference type="KEGG" id="lhb:D1010_12970"/>
<protein>
    <submittedName>
        <fullName evidence="3">ISL3 family transposase</fullName>
    </submittedName>
</protein>
<evidence type="ECO:0000313" key="3">
    <source>
        <dbReference type="EMBL" id="QFR24220.1"/>
    </source>
</evidence>
<dbReference type="EMBL" id="CP045143">
    <property type="protein sequence ID" value="QFR24220.1"/>
    <property type="molecule type" value="Genomic_DNA"/>
</dbReference>
<reference evidence="3 4" key="1">
    <citation type="submission" date="2019-10" db="EMBL/GenBank/DDBJ databases">
        <title>The completed genome of Lactobacillus harbinensis M1.</title>
        <authorList>
            <person name="Zheng Y."/>
        </authorList>
    </citation>
    <scope>NUCLEOTIDE SEQUENCE [LARGE SCALE GENOMIC DNA]</scope>
    <source>
        <strain evidence="3 4">M1</strain>
    </source>
</reference>
<dbReference type="InterPro" id="IPR002560">
    <property type="entry name" value="Transposase_DDE"/>
</dbReference>
<organism evidence="3 4">
    <name type="scientific">Schleiferilactobacillus harbinensis</name>
    <dbReference type="NCBI Taxonomy" id="304207"/>
    <lineage>
        <taxon>Bacteria</taxon>
        <taxon>Bacillati</taxon>
        <taxon>Bacillota</taxon>
        <taxon>Bacilli</taxon>
        <taxon>Lactobacillales</taxon>
        <taxon>Lactobacillaceae</taxon>
        <taxon>Schleiferilactobacillus</taxon>
    </lineage>
</organism>
<accession>A0A5P8M6U5</accession>